<dbReference type="PROSITE" id="PS00455">
    <property type="entry name" value="AMP_BINDING"/>
    <property type="match status" value="1"/>
</dbReference>
<dbReference type="PANTHER" id="PTHR43767">
    <property type="entry name" value="LONG-CHAIN-FATTY-ACID--COA LIGASE"/>
    <property type="match status" value="1"/>
</dbReference>
<dbReference type="InterPro" id="IPR045851">
    <property type="entry name" value="AMP-bd_C_sf"/>
</dbReference>
<name>A0ABT4NP98_RHOOP</name>
<evidence type="ECO:0000259" key="2">
    <source>
        <dbReference type="Pfam" id="PF13193"/>
    </source>
</evidence>
<dbReference type="InterPro" id="IPR025110">
    <property type="entry name" value="AMP-bd_C"/>
</dbReference>
<dbReference type="Gene3D" id="3.30.300.30">
    <property type="match status" value="1"/>
</dbReference>
<dbReference type="InterPro" id="IPR042099">
    <property type="entry name" value="ANL_N_sf"/>
</dbReference>
<dbReference type="InterPro" id="IPR020845">
    <property type="entry name" value="AMP-binding_CS"/>
</dbReference>
<evidence type="ECO:0000259" key="1">
    <source>
        <dbReference type="Pfam" id="PF00501"/>
    </source>
</evidence>
<keyword evidence="4" id="KW-1185">Reference proteome</keyword>
<evidence type="ECO:0000313" key="3">
    <source>
        <dbReference type="EMBL" id="MCZ4589200.1"/>
    </source>
</evidence>
<sequence length="645" mass="70109">MVHSPAPPHPHPHDDRASQRILRQRIASRNDIDALEKQFSPTELRTGATFYDALVAAAAEHPDKSAIVAIETPNFLEPARVLTYRDLIEAIERAASLFHDSAGSSPSVVAVMLPMLPEGLIAIWGAATSGIAVPLNPFLELTALVRIMNDARCTTLVTVRATIEEKCGGNLELLRDAVPTLQSIYFVDAPGTPGDLNTAMDTYAGSGLTFDRDLDPYRDAVLMPTGGTTGTPKLVRMSQFGQLTVTWNVGALMGPRPDGVVAHGMPNFHCGGSVSLGLRTLLYGQTLLTLTSEGYRNRDMVEKFWDIARRYRVTSLLATPTTAQTLLSLPGSSDGHCIEDFHLGGSTVPTELVRAFHDRFGIWLRENWGMTEVHGTVTGHPNAGSEPRIGSVGIPLPFCRVRAVELDHRGRVVRECPPGERGELVIGGPVVSRGYLNQELNDEFFVTGMPDGQVWANTGDLGTVDEDGYVWVSGRAKDLIIRGGHNIDPREIEHALERHPEVHLVAAVGRPDAAKGELPVAFVQLEEGATVEPGELLSFCREHVQERAAIPVEVIVLGQLPLTPVGKLAKPTMRTLATEREVHAQVMAAFPGGVACEIRVDNTGLRPLVIVELEDVAEEIRDRVRALRVKLASYEFDSDVQVGCR</sequence>
<dbReference type="InterPro" id="IPR050237">
    <property type="entry name" value="ATP-dep_AMP-bd_enzyme"/>
</dbReference>
<accession>A0ABT4NP98</accession>
<dbReference type="SUPFAM" id="SSF56801">
    <property type="entry name" value="Acetyl-CoA synthetase-like"/>
    <property type="match status" value="1"/>
</dbReference>
<dbReference type="EMBL" id="JAPWIS010000029">
    <property type="protein sequence ID" value="MCZ4589200.1"/>
    <property type="molecule type" value="Genomic_DNA"/>
</dbReference>
<dbReference type="Proteomes" id="UP001066327">
    <property type="component" value="Unassembled WGS sequence"/>
</dbReference>
<protein>
    <submittedName>
        <fullName evidence="3">AMP-binding protein</fullName>
    </submittedName>
</protein>
<reference evidence="3" key="1">
    <citation type="submission" date="2022-12" db="EMBL/GenBank/DDBJ databases">
        <authorList>
            <person name="Krivoruchko A.V."/>
            <person name="Elkin A."/>
        </authorList>
    </citation>
    <scope>NUCLEOTIDE SEQUENCE</scope>
    <source>
        <strain evidence="3">IEGM 249</strain>
    </source>
</reference>
<feature type="domain" description="AMP-binding enzyme C-terminal" evidence="2">
    <location>
        <begin position="491"/>
        <end position="567"/>
    </location>
</feature>
<dbReference type="Gene3D" id="3.40.50.12780">
    <property type="entry name" value="N-terminal domain of ligase-like"/>
    <property type="match status" value="1"/>
</dbReference>
<comment type="caution">
    <text evidence="3">The sequence shown here is derived from an EMBL/GenBank/DDBJ whole genome shotgun (WGS) entry which is preliminary data.</text>
</comment>
<feature type="domain" description="AMP-dependent synthetase/ligase" evidence="1">
    <location>
        <begin position="56"/>
        <end position="436"/>
    </location>
</feature>
<dbReference type="PANTHER" id="PTHR43767:SF1">
    <property type="entry name" value="NONRIBOSOMAL PEPTIDE SYNTHASE PES1 (EUROFUNG)-RELATED"/>
    <property type="match status" value="1"/>
</dbReference>
<proteinExistence type="predicted"/>
<dbReference type="Pfam" id="PF00501">
    <property type="entry name" value="AMP-binding"/>
    <property type="match status" value="1"/>
</dbReference>
<dbReference type="RefSeq" id="WP_269592436.1">
    <property type="nucleotide sequence ID" value="NZ_JAPWIS010000029.1"/>
</dbReference>
<dbReference type="Pfam" id="PF13193">
    <property type="entry name" value="AMP-binding_C"/>
    <property type="match status" value="1"/>
</dbReference>
<dbReference type="InterPro" id="IPR000873">
    <property type="entry name" value="AMP-dep_synth/lig_dom"/>
</dbReference>
<evidence type="ECO:0000313" key="4">
    <source>
        <dbReference type="Proteomes" id="UP001066327"/>
    </source>
</evidence>
<gene>
    <name evidence="3" type="ORF">O4328_37090</name>
</gene>
<organism evidence="3 4">
    <name type="scientific">Rhodococcus opacus</name>
    <name type="common">Nocardia opaca</name>
    <dbReference type="NCBI Taxonomy" id="37919"/>
    <lineage>
        <taxon>Bacteria</taxon>
        <taxon>Bacillati</taxon>
        <taxon>Actinomycetota</taxon>
        <taxon>Actinomycetes</taxon>
        <taxon>Mycobacteriales</taxon>
        <taxon>Nocardiaceae</taxon>
        <taxon>Rhodococcus</taxon>
    </lineage>
</organism>